<dbReference type="GO" id="GO:0043813">
    <property type="term" value="F:phosphatidylinositol-3,5-bisphosphate 5-phosphatase activity"/>
    <property type="evidence" value="ECO:0007669"/>
    <property type="project" value="InterPro"/>
</dbReference>
<feature type="domain" description="SAC" evidence="5">
    <location>
        <begin position="287"/>
        <end position="670"/>
    </location>
</feature>
<evidence type="ECO:0000256" key="3">
    <source>
        <dbReference type="ARBA" id="ARBA00023136"/>
    </source>
</evidence>
<feature type="region of interest" description="Disordered" evidence="4">
    <location>
        <begin position="65"/>
        <end position="85"/>
    </location>
</feature>
<feature type="compositionally biased region" description="Low complexity" evidence="4">
    <location>
        <begin position="19"/>
        <end position="37"/>
    </location>
</feature>
<sequence>MDSLSHEQARVQTGDRPIDVPSIDASSPPAPSASHLLPAPPNAVSLAPVAGRAAGARPEISNVAAAGTVTPSGSETAPMSAKSNLSTLSSGAGMQVLASMKLAQAAASSTKLSGTSSGSPQEEKTLKRLEVAFTEKAIEPAPVQHKLILEKYVLYETKMHFYLVATNQSDTRYRVLKIDRRFDASRVDLQEDDVIYTEQEKDSLLRSLEEGNKNAGGLHRLPTPYYGIVGFIRFTAGWYLVLVKKRSAVALLGGHYIYHCDDTSTVSISPAVKPDRPSEEQRLLNIFQQVDLSKNFYFSYTYDVTNMLQVNMTMPAHRACREDDVPATAWGYNDKFIWNRFLLEGGFSNRFERSHWVLPLLYGFIDQAKVSIFGQNVFITLFARRSRHFAGARFLKRGVNEDGYVANDVETEQIVSKLSTTPFFTVTKEIEPATGRITYLRKASPDYTSWVQHRGSIPLSWSQETTGMTPRPPIDINIIDPYFVAGAKHFNDLMSRYSAPIIVLSLIKGGRHREAKLAPEFSECIRYLNQFLPAGKCIEYVPFDMAGSHKRPGIDSLSVLEDIAEEALEKTQFFHSGGEPIAYAYSNDEDAPTYRPVPLMQTGICRTNCIDCLDRTNACQFILGRSVLGHQLRALGVYKGTTLEFDSDATNLLTEMYHDHGDTLALQYGGSHLVNTMETYRKINQWSSHSRDMIEGLKRYYSNSFVDADKQTAINLFLGIDTQVLLRLAHRNKGLRKSYQQWFDRRFVDGSTREAALSRLLDQSLRDDIDYWIEYYRPKVVTFVQRHFAYKVNSTLKYSPSARFSGDQLDESPFTKRKNIEQPHIKALGGTRQWMSTASRDNVNDKRKSRGGKGELGDTEAEPMRVLPPASTTEGLALRLLAPVVEPQEGDEYERYVHQFAHLSLSQDLQRSQDLSVYRRACQISKGVESAFETQYDVYKASTSVVARKLAVWTAASSSFASAKVREQPSRTATLRPITRALPVASFLHKIGTAHEQKNGSIDRTGSSPWPAYRRAACLAARSTTCSKTCSCGARRNAGSTGIRRSCTSASTPRRFAIARRAVSAALICLRYASALAYPAGPEHRT</sequence>
<feature type="compositionally biased region" description="Polar residues" evidence="4">
    <location>
        <begin position="69"/>
        <end position="85"/>
    </location>
</feature>
<keyword evidence="2" id="KW-0378">Hydrolase</keyword>
<dbReference type="GO" id="GO:0012505">
    <property type="term" value="C:endomembrane system"/>
    <property type="evidence" value="ECO:0007669"/>
    <property type="project" value="UniProtKB-SubCell"/>
</dbReference>
<evidence type="ECO:0000313" key="6">
    <source>
        <dbReference type="EMBL" id="GAA95429.1"/>
    </source>
</evidence>
<feature type="region of interest" description="Disordered" evidence="4">
    <location>
        <begin position="1"/>
        <end position="43"/>
    </location>
</feature>
<reference evidence="6 7" key="1">
    <citation type="journal article" date="2011" name="J. Gen. Appl. Microbiol.">
        <title>Draft genome sequencing of the enigmatic basidiomycete Mixia osmundae.</title>
        <authorList>
            <person name="Nishida H."/>
            <person name="Nagatsuka Y."/>
            <person name="Sugiyama J."/>
        </authorList>
    </citation>
    <scope>NUCLEOTIDE SEQUENCE [LARGE SCALE GENOMIC DNA]</scope>
    <source>
        <strain evidence="7">CBS 9802 / IAM 14324 / JCM 22182 / KY 12970</strain>
    </source>
</reference>
<dbReference type="PANTHER" id="PTHR45738:SF5">
    <property type="entry name" value="POLYPHOSPHOINOSITIDE PHOSPHATASE"/>
    <property type="match status" value="1"/>
</dbReference>
<evidence type="ECO:0000256" key="2">
    <source>
        <dbReference type="ARBA" id="ARBA00022801"/>
    </source>
</evidence>
<dbReference type="InParanoid" id="G7DXW9"/>
<comment type="subcellular location">
    <subcellularLocation>
        <location evidence="1">Endomembrane system</location>
    </subcellularLocation>
</comment>
<dbReference type="PROSITE" id="PS50275">
    <property type="entry name" value="SAC"/>
    <property type="match status" value="1"/>
</dbReference>
<comment type="caution">
    <text evidence="6">The sequence shown here is derived from an EMBL/GenBank/DDBJ whole genome shotgun (WGS) entry which is preliminary data.</text>
</comment>
<dbReference type="PANTHER" id="PTHR45738">
    <property type="entry name" value="POLYPHOSPHOINOSITIDE PHOSPHATASE"/>
    <property type="match status" value="1"/>
</dbReference>
<organism evidence="6 7">
    <name type="scientific">Mixia osmundae (strain CBS 9802 / IAM 14324 / JCM 22182 / KY 12970)</name>
    <dbReference type="NCBI Taxonomy" id="764103"/>
    <lineage>
        <taxon>Eukaryota</taxon>
        <taxon>Fungi</taxon>
        <taxon>Dikarya</taxon>
        <taxon>Basidiomycota</taxon>
        <taxon>Pucciniomycotina</taxon>
        <taxon>Mixiomycetes</taxon>
        <taxon>Mixiales</taxon>
        <taxon>Mixiaceae</taxon>
        <taxon>Mixia</taxon>
    </lineage>
</organism>
<dbReference type="FunCoup" id="G7DXW9">
    <property type="interactions" value="626"/>
</dbReference>
<dbReference type="InterPro" id="IPR043573">
    <property type="entry name" value="Fig4-like"/>
</dbReference>
<dbReference type="HOGENOM" id="CLU_003016_0_2_1"/>
<evidence type="ECO:0000313" key="7">
    <source>
        <dbReference type="Proteomes" id="UP000009131"/>
    </source>
</evidence>
<dbReference type="AlphaFoldDB" id="G7DXW9"/>
<protein>
    <recommendedName>
        <fullName evidence="5">SAC domain-containing protein</fullName>
    </recommendedName>
</protein>
<dbReference type="InterPro" id="IPR002013">
    <property type="entry name" value="SAC_dom"/>
</dbReference>
<gene>
    <name evidence="6" type="primary">Mo02083</name>
    <name evidence="6" type="ORF">E5Q_02083</name>
</gene>
<evidence type="ECO:0000259" key="5">
    <source>
        <dbReference type="PROSITE" id="PS50275"/>
    </source>
</evidence>
<accession>G7DXW9</accession>
<dbReference type="GO" id="GO:0046856">
    <property type="term" value="P:phosphatidylinositol dephosphorylation"/>
    <property type="evidence" value="ECO:0007669"/>
    <property type="project" value="InterPro"/>
</dbReference>
<feature type="compositionally biased region" description="Basic and acidic residues" evidence="4">
    <location>
        <begin position="842"/>
        <end position="856"/>
    </location>
</feature>
<feature type="region of interest" description="Disordered" evidence="4">
    <location>
        <begin position="831"/>
        <end position="861"/>
    </location>
</feature>
<name>G7DXW9_MIXOS</name>
<evidence type="ECO:0000256" key="4">
    <source>
        <dbReference type="SAM" id="MobiDB-lite"/>
    </source>
</evidence>
<proteinExistence type="predicted"/>
<keyword evidence="7" id="KW-1185">Reference proteome</keyword>
<dbReference type="OrthoDB" id="405996at2759"/>
<dbReference type="STRING" id="764103.G7DXW9"/>
<dbReference type="EMBL" id="BABT02000062">
    <property type="protein sequence ID" value="GAA95429.1"/>
    <property type="molecule type" value="Genomic_DNA"/>
</dbReference>
<evidence type="ECO:0000256" key="1">
    <source>
        <dbReference type="ARBA" id="ARBA00004308"/>
    </source>
</evidence>
<reference evidence="6 7" key="2">
    <citation type="journal article" date="2012" name="Open Biol.">
        <title>Characteristics of nucleosomes and linker DNA regions on the genome of the basidiomycete Mixia osmundae revealed by mono- and dinucleosome mapping.</title>
        <authorList>
            <person name="Nishida H."/>
            <person name="Kondo S."/>
            <person name="Matsumoto T."/>
            <person name="Suzuki Y."/>
            <person name="Yoshikawa H."/>
            <person name="Taylor T.D."/>
            <person name="Sugiyama J."/>
        </authorList>
    </citation>
    <scope>NUCLEOTIDE SEQUENCE [LARGE SCALE GENOMIC DNA]</scope>
    <source>
        <strain evidence="7">CBS 9802 / IAM 14324 / JCM 22182 / KY 12970</strain>
    </source>
</reference>
<keyword evidence="3" id="KW-0472">Membrane</keyword>
<dbReference type="Pfam" id="PF02383">
    <property type="entry name" value="Syja_N"/>
    <property type="match status" value="1"/>
</dbReference>
<dbReference type="Proteomes" id="UP000009131">
    <property type="component" value="Unassembled WGS sequence"/>
</dbReference>
<dbReference type="eggNOG" id="KOG1888">
    <property type="taxonomic scope" value="Eukaryota"/>
</dbReference>